<dbReference type="PANTHER" id="PTHR43272">
    <property type="entry name" value="LONG-CHAIN-FATTY-ACID--COA LIGASE"/>
    <property type="match status" value="1"/>
</dbReference>
<dbReference type="SUPFAM" id="SSF47336">
    <property type="entry name" value="ACP-like"/>
    <property type="match status" value="1"/>
</dbReference>
<dbReference type="eggNOG" id="COG0204">
    <property type="taxonomic scope" value="Bacteria"/>
</dbReference>
<feature type="domain" description="Carrier" evidence="2">
    <location>
        <begin position="519"/>
        <end position="595"/>
    </location>
</feature>
<name>O67119_AQUAE</name>
<dbReference type="PATRIC" id="fig|224324.8.peg.782"/>
<dbReference type="InterPro" id="IPR002123">
    <property type="entry name" value="Plipid/glycerol_acylTrfase"/>
</dbReference>
<dbReference type="PIR" id="D70386">
    <property type="entry name" value="D70386"/>
</dbReference>
<organism evidence="3 4">
    <name type="scientific">Aquifex aeolicus (strain VF5)</name>
    <dbReference type="NCBI Taxonomy" id="224324"/>
    <lineage>
        <taxon>Bacteria</taxon>
        <taxon>Pseudomonadati</taxon>
        <taxon>Aquificota</taxon>
        <taxon>Aquificia</taxon>
        <taxon>Aquificales</taxon>
        <taxon>Aquificaceae</taxon>
        <taxon>Aquifex</taxon>
    </lineage>
</organism>
<comment type="catalytic activity">
    <reaction evidence="1">
        <text>a long-chain fatty acid + ATP + CoA = a long-chain fatty acyl-CoA + AMP + diphosphate</text>
        <dbReference type="Rhea" id="RHEA:15421"/>
        <dbReference type="ChEBI" id="CHEBI:30616"/>
        <dbReference type="ChEBI" id="CHEBI:33019"/>
        <dbReference type="ChEBI" id="CHEBI:57287"/>
        <dbReference type="ChEBI" id="CHEBI:57560"/>
        <dbReference type="ChEBI" id="CHEBI:83139"/>
        <dbReference type="ChEBI" id="CHEBI:456215"/>
        <dbReference type="EC" id="6.2.1.3"/>
    </reaction>
    <physiologicalReaction direction="left-to-right" evidence="1">
        <dbReference type="Rhea" id="RHEA:15422"/>
    </physiologicalReaction>
</comment>
<dbReference type="InterPro" id="IPR042099">
    <property type="entry name" value="ANL_N_sf"/>
</dbReference>
<dbReference type="KEGG" id="aae:aq_999"/>
<accession>O67119</accession>
<dbReference type="SMART" id="SM00563">
    <property type="entry name" value="PlsC"/>
    <property type="match status" value="1"/>
</dbReference>
<dbReference type="SUPFAM" id="SSF69593">
    <property type="entry name" value="Glycerol-3-phosphate (1)-acyltransferase"/>
    <property type="match status" value="1"/>
</dbReference>
<dbReference type="Pfam" id="PF00550">
    <property type="entry name" value="PP-binding"/>
    <property type="match status" value="1"/>
</dbReference>
<proteinExistence type="predicted"/>
<gene>
    <name evidence="3" type="primary">fadD</name>
    <name evidence="3" type="ordered locus">aq_999</name>
</gene>
<dbReference type="PANTHER" id="PTHR43272:SF52">
    <property type="entry name" value="AMP-DEPENDENT SYNTHETASE_LIGASE DOMAIN-CONTAINING PROTEIN"/>
    <property type="match status" value="1"/>
</dbReference>
<dbReference type="eggNOG" id="COG1022">
    <property type="taxonomic scope" value="Bacteria"/>
</dbReference>
<dbReference type="CDD" id="cd07989">
    <property type="entry name" value="LPLAT_AGPAT-like"/>
    <property type="match status" value="1"/>
</dbReference>
<reference evidence="3 4" key="1">
    <citation type="journal article" date="1998" name="Nature">
        <title>The complete genome of the hyperthermophilic bacterium Aquifex aeolicus.</title>
        <authorList>
            <person name="Deckert G."/>
            <person name="Warren P.V."/>
            <person name="Gaasterland T."/>
            <person name="Young W.G."/>
            <person name="Lenox A.L."/>
            <person name="Graham D.E."/>
            <person name="Overbeek R."/>
            <person name="Snead M.A."/>
            <person name="Keller M."/>
            <person name="Aujay M."/>
            <person name="Huber R."/>
            <person name="Feldman R.A."/>
            <person name="Short J.M."/>
            <person name="Olson G.J."/>
            <person name="Swanson R.V."/>
        </authorList>
    </citation>
    <scope>NUCLEOTIDE SEQUENCE [LARGE SCALE GENOMIC DNA]</scope>
    <source>
        <strain evidence="3 4">VF5</strain>
    </source>
</reference>
<dbReference type="InterPro" id="IPR045851">
    <property type="entry name" value="AMP-bd_C_sf"/>
</dbReference>
<dbReference type="FunCoup" id="O67119">
    <property type="interactions" value="297"/>
</dbReference>
<dbReference type="Pfam" id="PF00501">
    <property type="entry name" value="AMP-binding"/>
    <property type="match status" value="1"/>
</dbReference>
<dbReference type="EnsemblBacteria" id="AAC07072">
    <property type="protein sequence ID" value="AAC07072"/>
    <property type="gene ID" value="aq_999"/>
</dbReference>
<sequence>MEFLRDFGKTALIHQGNEISYAELLENIASFANLMDITPNERVGIVMENRPEWVYAFYGTWKKGGIVVPIDFMSTPQEIRYILEDAEPSIIFCSDETYPRVREASEDLKVEIVNVDNLVLPTPWEGIVRRDEDDVAVLPYTSGTTGNPKGVMLTFKNLMSNIRGVSEVGIAGKEDKTLAILPFHHMYPLMTTMLLPLYLGATVVFLDKLTPEDIIEKLQKYQITVLIGVPRLYQLFHRRIMEEINKNVLAKNLFKLMKKVKNQKIRKTVFKKVHDAFGGRIKYMVSGGAKLPLDIAQDLTTLGFTVIEGYGLTETSPIVSFNPPNRIKLGSVGVPIKGVEVMTTSEGEIIVRGDNVMKGYWKKPEETQKVIINGWFYTGDLGEIDEEGYIYITGRKKEIIVLGSGKNVFPEEIESKILAKAPYIKEVGVFEKDGKLLALIYPDFEKVKELGITNLEETIKWEVIDKVNRELPEWKRVVGFKIVKTELPKTRLGKLRRFLLPQIYEKAEEIKEEKTEDYSVFETEEGRIIKEFLEKISQKEVKPGDHLEIDLGLDSLAKVELLGFIETNFGVSLSEEELSKNLVVKDLIELVRSKKKSVDTKEVSWKDILTKAKPYELYHYPLIFELGRKLLKLYFKLYHRIDVRGLENLPKPPFIIAPNHQSYLDAFAIAAVLPKEIAHETYFLGDETYFRNPITSTFGKLAHVITVNVNKGLKESLQKTAYALMSGKVVVIFPEGARTRTEELMEFKKGVAILARELGVPIVPVAIEGAYEAWSVYDKFPKPKKIKIMFGKPVDPDEKSYEEITKELYEWIKSMLEFLKKES</sequence>
<dbReference type="Pfam" id="PF23562">
    <property type="entry name" value="AMP-binding_C_3"/>
    <property type="match status" value="1"/>
</dbReference>
<dbReference type="OrthoDB" id="9778383at2"/>
<dbReference type="SUPFAM" id="SSF56801">
    <property type="entry name" value="Acetyl-CoA synthetase-like"/>
    <property type="match status" value="1"/>
</dbReference>
<evidence type="ECO:0000313" key="3">
    <source>
        <dbReference type="EMBL" id="AAC07072.1"/>
    </source>
</evidence>
<dbReference type="STRING" id="224324.aq_999"/>
<dbReference type="DNASU" id="1193753"/>
<dbReference type="AlphaFoldDB" id="O67119"/>
<dbReference type="Proteomes" id="UP000000798">
    <property type="component" value="Chromosome"/>
</dbReference>
<dbReference type="PROSITE" id="PS00455">
    <property type="entry name" value="AMP_BINDING"/>
    <property type="match status" value="1"/>
</dbReference>
<dbReference type="InterPro" id="IPR000873">
    <property type="entry name" value="AMP-dep_synth/lig_dom"/>
</dbReference>
<evidence type="ECO:0000256" key="1">
    <source>
        <dbReference type="ARBA" id="ARBA00024484"/>
    </source>
</evidence>
<dbReference type="InterPro" id="IPR036736">
    <property type="entry name" value="ACP-like_sf"/>
</dbReference>
<dbReference type="CDD" id="cd05914">
    <property type="entry name" value="LC_FACL_like"/>
    <property type="match status" value="1"/>
</dbReference>
<dbReference type="InterPro" id="IPR020845">
    <property type="entry name" value="AMP-binding_CS"/>
</dbReference>
<dbReference type="HOGENOM" id="CLU_000022_45_1_0"/>
<dbReference type="GO" id="GO:0016746">
    <property type="term" value="F:acyltransferase activity"/>
    <property type="evidence" value="ECO:0007669"/>
    <property type="project" value="InterPro"/>
</dbReference>
<dbReference type="Pfam" id="PF01553">
    <property type="entry name" value="Acyltransferase"/>
    <property type="match status" value="1"/>
</dbReference>
<dbReference type="Gene3D" id="1.10.1200.10">
    <property type="entry name" value="ACP-like"/>
    <property type="match status" value="1"/>
</dbReference>
<dbReference type="GO" id="GO:0016020">
    <property type="term" value="C:membrane"/>
    <property type="evidence" value="ECO:0000318"/>
    <property type="project" value="GO_Central"/>
</dbReference>
<dbReference type="PROSITE" id="PS50075">
    <property type="entry name" value="CARRIER"/>
    <property type="match status" value="1"/>
</dbReference>
<dbReference type="InterPro" id="IPR009081">
    <property type="entry name" value="PP-bd_ACP"/>
</dbReference>
<dbReference type="EMBL" id="AE000657">
    <property type="protein sequence ID" value="AAC07072.1"/>
    <property type="molecule type" value="Genomic_DNA"/>
</dbReference>
<protein>
    <submittedName>
        <fullName evidence="3">Long-chain-fatty-acid CoA ligase</fullName>
    </submittedName>
</protein>
<dbReference type="Gene3D" id="3.40.50.12780">
    <property type="entry name" value="N-terminal domain of ligase-like"/>
    <property type="match status" value="1"/>
</dbReference>
<dbReference type="RefSeq" id="WP_010880620.1">
    <property type="nucleotide sequence ID" value="NC_000918.1"/>
</dbReference>
<dbReference type="GO" id="GO:0004467">
    <property type="term" value="F:long-chain fatty acid-CoA ligase activity"/>
    <property type="evidence" value="ECO:0000318"/>
    <property type="project" value="GO_Central"/>
</dbReference>
<dbReference type="InParanoid" id="O67119"/>
<evidence type="ECO:0000313" key="4">
    <source>
        <dbReference type="Proteomes" id="UP000000798"/>
    </source>
</evidence>
<keyword evidence="3" id="KW-0436">Ligase</keyword>
<evidence type="ECO:0000259" key="2">
    <source>
        <dbReference type="PROSITE" id="PS50075"/>
    </source>
</evidence>
<dbReference type="Gene3D" id="3.30.300.30">
    <property type="match status" value="1"/>
</dbReference>
<keyword evidence="4" id="KW-1185">Reference proteome</keyword>